<evidence type="ECO:0000313" key="1">
    <source>
        <dbReference type="EMBL" id="KAJ9107231.1"/>
    </source>
</evidence>
<dbReference type="EMBL" id="JASBWS010000037">
    <property type="protein sequence ID" value="KAJ9107231.1"/>
    <property type="molecule type" value="Genomic_DNA"/>
</dbReference>
<keyword evidence="2" id="KW-1185">Reference proteome</keyword>
<accession>A0ACC2W8Q5</accession>
<sequence>MTDTIVRSHLAHSSIRAQATRRKQPTTETKKDKAEQGDRQSVKAVLGSPWTVRWDGDGEDLVEELCEVVGEVRGFHAEREKRRRATNRPNAPPITAPSPPPILSSITFGLNETIKQLERTRLDLEISVDALLAGHTEFPFPDAQALIPTAPTAGPSRLGMAPAPPPPRVVFVCVRDINPRELVEHVPRYVASWNALLGAVGCVARGGGGRRGRRGEEERVERLMEGREMWCVPLRKGSEQVLAHAVGLRRVSVMGVTNDFPNLSAILSYLESSNLQPPMPPFPIHALAPSSITTPIYAPTLLKAIHTTTPADPKGRKARRVAAVRLARDAQKRRKRQEVERTRRTIGWKVAGRWWGGSEQKKRDRRERFEGRKRVEGLVRERRRKKAVKDKTAKRRKETVVKV</sequence>
<gene>
    <name evidence="1" type="ORF">QFC20_003766</name>
</gene>
<organism evidence="1 2">
    <name type="scientific">Naganishia adeliensis</name>
    <dbReference type="NCBI Taxonomy" id="92952"/>
    <lineage>
        <taxon>Eukaryota</taxon>
        <taxon>Fungi</taxon>
        <taxon>Dikarya</taxon>
        <taxon>Basidiomycota</taxon>
        <taxon>Agaricomycotina</taxon>
        <taxon>Tremellomycetes</taxon>
        <taxon>Filobasidiales</taxon>
        <taxon>Filobasidiaceae</taxon>
        <taxon>Naganishia</taxon>
    </lineage>
</organism>
<proteinExistence type="predicted"/>
<protein>
    <submittedName>
        <fullName evidence="1">Uncharacterized protein</fullName>
    </submittedName>
</protein>
<comment type="caution">
    <text evidence="1">The sequence shown here is derived from an EMBL/GenBank/DDBJ whole genome shotgun (WGS) entry which is preliminary data.</text>
</comment>
<reference evidence="1" key="1">
    <citation type="submission" date="2023-04" db="EMBL/GenBank/DDBJ databases">
        <title>Draft Genome sequencing of Naganishia species isolated from polar environments using Oxford Nanopore Technology.</title>
        <authorList>
            <person name="Leo P."/>
            <person name="Venkateswaran K."/>
        </authorList>
    </citation>
    <scope>NUCLEOTIDE SEQUENCE</scope>
    <source>
        <strain evidence="1">MNA-CCFEE 5262</strain>
    </source>
</reference>
<name>A0ACC2W8Q5_9TREE</name>
<evidence type="ECO:0000313" key="2">
    <source>
        <dbReference type="Proteomes" id="UP001230649"/>
    </source>
</evidence>
<dbReference type="Proteomes" id="UP001230649">
    <property type="component" value="Unassembled WGS sequence"/>
</dbReference>